<dbReference type="AlphaFoldDB" id="A0A286RI75"/>
<evidence type="ECO:0000313" key="6">
    <source>
        <dbReference type="Proteomes" id="UP000215086"/>
    </source>
</evidence>
<keyword evidence="3" id="KW-0812">Transmembrane</keyword>
<dbReference type="InterPro" id="IPR003018">
    <property type="entry name" value="GAF"/>
</dbReference>
<keyword evidence="3" id="KW-0472">Membrane</keyword>
<keyword evidence="3" id="KW-1133">Transmembrane helix</keyword>
<dbReference type="PANTHER" id="PTHR30367">
    <property type="entry name" value="P-HYDROXYBENZOIC ACID EFFLUX PUMP SUBUNIT AAEA-RELATED"/>
    <property type="match status" value="1"/>
</dbReference>
<dbReference type="SUPFAM" id="SSF55781">
    <property type="entry name" value="GAF domain-like"/>
    <property type="match status" value="1"/>
</dbReference>
<reference evidence="5 6" key="1">
    <citation type="journal article" name="Front. Microbiol.">
        <title>Sugar Metabolism of the First Thermophilic Planctomycete Thermogutta terrifontis: Comparative Genomic and Transcriptomic Approaches.</title>
        <authorList>
            <person name="Elcheninov A.G."/>
            <person name="Menzel P."/>
            <person name="Gudbergsdottir S.R."/>
            <person name="Slesarev A.I."/>
            <person name="Kadnikov V.V."/>
            <person name="Krogh A."/>
            <person name="Bonch-Osmolovskaya E.A."/>
            <person name="Peng X."/>
            <person name="Kublanov I.V."/>
        </authorList>
    </citation>
    <scope>NUCLEOTIDE SEQUENCE [LARGE SCALE GENOMIC DNA]</scope>
    <source>
        <strain evidence="5 6">R1</strain>
    </source>
</reference>
<dbReference type="EMBL" id="CP018477">
    <property type="protein sequence ID" value="ASV75673.1"/>
    <property type="molecule type" value="Genomic_DNA"/>
</dbReference>
<organism evidence="5 6">
    <name type="scientific">Thermogutta terrifontis</name>
    <dbReference type="NCBI Taxonomy" id="1331910"/>
    <lineage>
        <taxon>Bacteria</taxon>
        <taxon>Pseudomonadati</taxon>
        <taxon>Planctomycetota</taxon>
        <taxon>Planctomycetia</taxon>
        <taxon>Pirellulales</taxon>
        <taxon>Thermoguttaceae</taxon>
        <taxon>Thermogutta</taxon>
    </lineage>
</organism>
<gene>
    <name evidence="5" type="ORF">THTE_3071</name>
</gene>
<dbReference type="Gene3D" id="2.40.50.100">
    <property type="match status" value="1"/>
</dbReference>
<dbReference type="KEGG" id="ttf:THTE_3071"/>
<protein>
    <recommendedName>
        <fullName evidence="4">GAF domain-containing protein</fullName>
    </recommendedName>
</protein>
<dbReference type="InterPro" id="IPR050393">
    <property type="entry name" value="MFP_Efflux_Pump"/>
</dbReference>
<name>A0A286RI75_9BACT</name>
<proteinExistence type="predicted"/>
<evidence type="ECO:0000256" key="3">
    <source>
        <dbReference type="SAM" id="Phobius"/>
    </source>
</evidence>
<dbReference type="PANTHER" id="PTHR30367:SF1">
    <property type="entry name" value="MULTIDRUG RESISTANCE PROTEIN MDTN"/>
    <property type="match status" value="1"/>
</dbReference>
<dbReference type="InterPro" id="IPR029016">
    <property type="entry name" value="GAF-like_dom_sf"/>
</dbReference>
<feature type="transmembrane region" description="Helical" evidence="3">
    <location>
        <begin position="395"/>
        <end position="416"/>
    </location>
</feature>
<sequence length="691" mass="77756">MSTWMSTEQPLDPELIEQTRQQIRQLVAEIAQLSSRAELAPEQYCAEFLPRVVTALAAVGGAFWLTEGQGRLSLAYQMNLQQTRLAEDPEGRQRHNRLLQRVLQTKEPLLVPPQSGSGENNGEGNPTDFLLILGPVKTELEVVGLVEVFQRPDAPPPAQKGYLRFLTQMCDLAGDYFKTQQLKSLSDRQILWSRLEEFTRLIHQSLDPRETAYTLANEARRLIDCDRVSVSVRRGRRQVIEAISGQDVVNKRSNVVRLLGDLATVVAAARESVWYCGDTSQLAPQIEDALQEYVDESHSKTVIVIPLGRPAPPPTDESEADRPVDRPPPVGTMIVEQIEDSRITPQLRQRVEVVAEHAAIALANAVEHNELFLMPLWKALGKSRLVTQARMLPRAVLFGVLAVLVCLMLIFVPWPYKLHARGTLEPVVKRDVFAGIDGVVDEVLVQHGQHVEAGQVLARLRNTELKQNILEIEGQLASNQKQIATIRRELADLRALSLQERNRLTGQLAELEARQISLIAQRAILKEKEKELTVVSPITGDVVTWDVYNRLINRPVNRGQILMRIADTAGDWELELHMAEDRMGEIALARRQIQQRDPNEDLTVEYVLATDPGRVRMGRVKNIYASAEVLPEEGNVVMIKVAINKEDFDPAQLRPGATVSAKVHCGTRSMGYAWFRDLIAFIQTRIIFYLW</sequence>
<dbReference type="Proteomes" id="UP000215086">
    <property type="component" value="Chromosome"/>
</dbReference>
<evidence type="ECO:0000259" key="4">
    <source>
        <dbReference type="Pfam" id="PF01590"/>
    </source>
</evidence>
<evidence type="ECO:0000313" key="5">
    <source>
        <dbReference type="EMBL" id="ASV75673.1"/>
    </source>
</evidence>
<dbReference type="Gene3D" id="3.30.450.40">
    <property type="match status" value="2"/>
</dbReference>
<evidence type="ECO:0000256" key="2">
    <source>
        <dbReference type="SAM" id="MobiDB-lite"/>
    </source>
</evidence>
<feature type="domain" description="GAF" evidence="4">
    <location>
        <begin position="207"/>
        <end position="362"/>
    </location>
</feature>
<evidence type="ECO:0000256" key="1">
    <source>
        <dbReference type="SAM" id="Coils"/>
    </source>
</evidence>
<dbReference type="SUPFAM" id="SSF111369">
    <property type="entry name" value="HlyD-like secretion proteins"/>
    <property type="match status" value="1"/>
</dbReference>
<keyword evidence="6" id="KW-1185">Reference proteome</keyword>
<dbReference type="Pfam" id="PF01590">
    <property type="entry name" value="GAF"/>
    <property type="match status" value="1"/>
</dbReference>
<accession>A0A286RI75</accession>
<keyword evidence="1" id="KW-0175">Coiled coil</keyword>
<feature type="coiled-coil region" evidence="1">
    <location>
        <begin position="462"/>
        <end position="528"/>
    </location>
</feature>
<feature type="region of interest" description="Disordered" evidence="2">
    <location>
        <begin position="306"/>
        <end position="329"/>
    </location>
</feature>